<comment type="caution">
    <text evidence="2">The sequence shown here is derived from an EMBL/GenBank/DDBJ whole genome shotgun (WGS) entry which is preliminary data.</text>
</comment>
<gene>
    <name evidence="2" type="ORF">GCM10009765_13440</name>
</gene>
<dbReference type="InterPro" id="IPR011330">
    <property type="entry name" value="Glyco_hydro/deAcase_b/a-brl"/>
</dbReference>
<dbReference type="InterPro" id="IPR002509">
    <property type="entry name" value="NODB_dom"/>
</dbReference>
<sequence>MVSQGSPAGNRIALTFDSNMTAGMLAKLARNPKISYANTRVLDVLDRDNAPATFFLASLWVQQYPAVTRRIAADSRFEIASHSYTHRGFTKTCYDLGTLPPNQMAADVERSFDILKPYGGHQTRYFRFPGGCYDKTALESIAAAGCTVIQYSVVADDPFNHNINSIENNVLSKAKPGAIVVMHITEANAPDTDKALPAIIAGLRKRGLQLVTLSDLLSQK</sequence>
<evidence type="ECO:0000313" key="2">
    <source>
        <dbReference type="EMBL" id="GAA1665185.1"/>
    </source>
</evidence>
<dbReference type="PANTHER" id="PTHR10587:SF134">
    <property type="entry name" value="SECRETED PROTEIN"/>
    <property type="match status" value="1"/>
</dbReference>
<keyword evidence="3" id="KW-1185">Reference proteome</keyword>
<feature type="domain" description="NodB homology" evidence="1">
    <location>
        <begin position="10"/>
        <end position="211"/>
    </location>
</feature>
<protein>
    <recommendedName>
        <fullName evidence="1">NodB homology domain-containing protein</fullName>
    </recommendedName>
</protein>
<dbReference type="PROSITE" id="PS51677">
    <property type="entry name" value="NODB"/>
    <property type="match status" value="1"/>
</dbReference>
<organism evidence="2 3">
    <name type="scientific">Fodinicola feengrottensis</name>
    <dbReference type="NCBI Taxonomy" id="435914"/>
    <lineage>
        <taxon>Bacteria</taxon>
        <taxon>Bacillati</taxon>
        <taxon>Actinomycetota</taxon>
        <taxon>Actinomycetes</taxon>
        <taxon>Mycobacteriales</taxon>
        <taxon>Fodinicola</taxon>
    </lineage>
</organism>
<dbReference type="PANTHER" id="PTHR10587">
    <property type="entry name" value="GLYCOSYL TRANSFERASE-RELATED"/>
    <property type="match status" value="1"/>
</dbReference>
<dbReference type="InterPro" id="IPR050248">
    <property type="entry name" value="Polysacc_deacetylase_ArnD"/>
</dbReference>
<name>A0ABN2G4F9_9ACTN</name>
<proteinExistence type="predicted"/>
<dbReference type="Pfam" id="PF01522">
    <property type="entry name" value="Polysacc_deac_1"/>
    <property type="match status" value="1"/>
</dbReference>
<dbReference type="Gene3D" id="3.20.20.370">
    <property type="entry name" value="Glycoside hydrolase/deacetylase"/>
    <property type="match status" value="1"/>
</dbReference>
<dbReference type="Proteomes" id="UP001500618">
    <property type="component" value="Unassembled WGS sequence"/>
</dbReference>
<reference evidence="2 3" key="1">
    <citation type="journal article" date="2019" name="Int. J. Syst. Evol. Microbiol.">
        <title>The Global Catalogue of Microorganisms (GCM) 10K type strain sequencing project: providing services to taxonomists for standard genome sequencing and annotation.</title>
        <authorList>
            <consortium name="The Broad Institute Genomics Platform"/>
            <consortium name="The Broad Institute Genome Sequencing Center for Infectious Disease"/>
            <person name="Wu L."/>
            <person name="Ma J."/>
        </authorList>
    </citation>
    <scope>NUCLEOTIDE SEQUENCE [LARGE SCALE GENOMIC DNA]</scope>
    <source>
        <strain evidence="2 3">JCM 14718</strain>
    </source>
</reference>
<accession>A0ABN2G4F9</accession>
<evidence type="ECO:0000259" key="1">
    <source>
        <dbReference type="PROSITE" id="PS51677"/>
    </source>
</evidence>
<dbReference type="SUPFAM" id="SSF88713">
    <property type="entry name" value="Glycoside hydrolase/deacetylase"/>
    <property type="match status" value="1"/>
</dbReference>
<dbReference type="EMBL" id="BAAANY010000005">
    <property type="protein sequence ID" value="GAA1665185.1"/>
    <property type="molecule type" value="Genomic_DNA"/>
</dbReference>
<evidence type="ECO:0000313" key="3">
    <source>
        <dbReference type="Proteomes" id="UP001500618"/>
    </source>
</evidence>